<accession>A0A0A2MY72</accession>
<dbReference type="NCBIfam" id="NF037970">
    <property type="entry name" value="vanZ_1"/>
    <property type="match status" value="1"/>
</dbReference>
<evidence type="ECO:0000313" key="4">
    <source>
        <dbReference type="Proteomes" id="UP000030149"/>
    </source>
</evidence>
<dbReference type="PANTHER" id="PTHR28008:SF1">
    <property type="entry name" value="DOMAIN PROTEIN, PUTATIVE (AFU_ORTHOLOGUE AFUA_3G10980)-RELATED"/>
    <property type="match status" value="1"/>
</dbReference>
<organism evidence="3 4">
    <name type="scientific">Flavobacterium enshiense DK69</name>
    <dbReference type="NCBI Taxonomy" id="1107311"/>
    <lineage>
        <taxon>Bacteria</taxon>
        <taxon>Pseudomonadati</taxon>
        <taxon>Bacteroidota</taxon>
        <taxon>Flavobacteriia</taxon>
        <taxon>Flavobacteriales</taxon>
        <taxon>Flavobacteriaceae</taxon>
        <taxon>Flavobacterium</taxon>
    </lineage>
</organism>
<dbReference type="RefSeq" id="WP_035630101.1">
    <property type="nucleotide sequence ID" value="NZ_AVCS01000009.1"/>
</dbReference>
<dbReference type="InterPro" id="IPR006976">
    <property type="entry name" value="VanZ-like"/>
</dbReference>
<reference evidence="4" key="1">
    <citation type="submission" date="2013-09" db="EMBL/GenBank/DDBJ databases">
        <authorList>
            <person name="Zeng Z."/>
            <person name="Chen C."/>
        </authorList>
    </citation>
    <scope>NUCLEOTIDE SEQUENCE [LARGE SCALE GENOMIC DNA]</scope>
    <source>
        <strain evidence="4">DK69</strain>
    </source>
</reference>
<feature type="domain" description="VanZ-like" evidence="2">
    <location>
        <begin position="44"/>
        <end position="117"/>
    </location>
</feature>
<evidence type="ECO:0000313" key="3">
    <source>
        <dbReference type="EMBL" id="KGO96571.1"/>
    </source>
</evidence>
<feature type="transmembrane region" description="Helical" evidence="1">
    <location>
        <begin position="39"/>
        <end position="57"/>
    </location>
</feature>
<protein>
    <recommendedName>
        <fullName evidence="2">VanZ-like domain-containing protein</fullName>
    </recommendedName>
</protein>
<dbReference type="AlphaFoldDB" id="A0A0A2MY72"/>
<evidence type="ECO:0000259" key="2">
    <source>
        <dbReference type="Pfam" id="PF04892"/>
    </source>
</evidence>
<dbReference type="Proteomes" id="UP000030149">
    <property type="component" value="Unassembled WGS sequence"/>
</dbReference>
<dbReference type="eggNOG" id="COG5652">
    <property type="taxonomic scope" value="Bacteria"/>
</dbReference>
<dbReference type="OrthoDB" id="5472246at2"/>
<dbReference type="STRING" id="1107311.Q767_06675"/>
<feature type="transmembrane region" description="Helical" evidence="1">
    <location>
        <begin position="102"/>
        <end position="119"/>
    </location>
</feature>
<proteinExistence type="predicted"/>
<gene>
    <name evidence="3" type="ORF">Q767_06675</name>
</gene>
<dbReference type="EMBL" id="JRLZ01000004">
    <property type="protein sequence ID" value="KGO96571.1"/>
    <property type="molecule type" value="Genomic_DNA"/>
</dbReference>
<keyword evidence="1" id="KW-0472">Membrane</keyword>
<dbReference type="PROSITE" id="PS51257">
    <property type="entry name" value="PROKAR_LIPOPROTEIN"/>
    <property type="match status" value="1"/>
</dbReference>
<reference evidence="3 4" key="2">
    <citation type="journal article" date="2015" name="Stand. Genomic Sci.">
        <title>High quality draft genomic sequence of Flavobacterium enshiense DK69(T) and comparison among Flavobacterium genomes.</title>
        <authorList>
            <person name="Zeng Z."/>
            <person name="Chen C."/>
            <person name="Du H."/>
            <person name="Wang G."/>
            <person name="Li M."/>
        </authorList>
    </citation>
    <scope>NUCLEOTIDE SEQUENCE [LARGE SCALE GENOMIC DNA]</scope>
    <source>
        <strain evidence="3 4">DK69</strain>
    </source>
</reference>
<feature type="transmembrane region" description="Helical" evidence="1">
    <location>
        <begin position="7"/>
        <end position="27"/>
    </location>
</feature>
<keyword evidence="4" id="KW-1185">Reference proteome</keyword>
<dbReference type="Pfam" id="PF04892">
    <property type="entry name" value="VanZ"/>
    <property type="match status" value="1"/>
</dbReference>
<name>A0A0A2MY72_9FLAO</name>
<dbReference type="PANTHER" id="PTHR28008">
    <property type="entry name" value="DOMAIN PROTEIN, PUTATIVE (AFU_ORTHOLOGUE AFUA_3G10980)-RELATED"/>
    <property type="match status" value="1"/>
</dbReference>
<feature type="transmembrane region" description="Helical" evidence="1">
    <location>
        <begin position="69"/>
        <end position="90"/>
    </location>
</feature>
<keyword evidence="1" id="KW-1133">Transmembrane helix</keyword>
<sequence length="129" mass="14371">MEHKKNFLFAVLWTAVIGVACLLSTGNMPNVAVFGKDKTIHAIFYFVFSVLWFLFLTKEVPKLTFAQKAWFVLASSFLYGGIIEICQGLFTATRQADMYDVVANVSGSIVGIIVLHFVMKPREGNASKK</sequence>
<keyword evidence="1" id="KW-0812">Transmembrane</keyword>
<dbReference type="PATRIC" id="fig|1107311.5.peg.2519"/>
<comment type="caution">
    <text evidence="3">The sequence shown here is derived from an EMBL/GenBank/DDBJ whole genome shotgun (WGS) entry which is preliminary data.</text>
</comment>
<evidence type="ECO:0000256" key="1">
    <source>
        <dbReference type="SAM" id="Phobius"/>
    </source>
</evidence>